<feature type="non-terminal residue" evidence="2">
    <location>
        <position position="73"/>
    </location>
</feature>
<evidence type="ECO:0000313" key="2">
    <source>
        <dbReference type="EMBL" id="PHJ16076.1"/>
    </source>
</evidence>
<dbReference type="RefSeq" id="XP_067917808.1">
    <property type="nucleotide sequence ID" value="XM_068070218.1"/>
</dbReference>
<evidence type="ECO:0008006" key="4">
    <source>
        <dbReference type="Google" id="ProtNLM"/>
    </source>
</evidence>
<evidence type="ECO:0000256" key="1">
    <source>
        <dbReference type="SAM" id="SignalP"/>
    </source>
</evidence>
<accession>A0A2C6KIA8</accession>
<dbReference type="EMBL" id="MIGC01006678">
    <property type="protein sequence ID" value="PHJ16076.1"/>
    <property type="molecule type" value="Genomic_DNA"/>
</dbReference>
<dbReference type="GeneID" id="94433429"/>
<proteinExistence type="predicted"/>
<reference evidence="2 3" key="1">
    <citation type="journal article" date="2017" name="Int. J. Parasitol.">
        <title>The genome of the protozoan parasite Cystoisospora suis and a reverse vaccinology approach to identify vaccine candidates.</title>
        <authorList>
            <person name="Palmieri N."/>
            <person name="Shrestha A."/>
            <person name="Ruttkowski B."/>
            <person name="Beck T."/>
            <person name="Vogl C."/>
            <person name="Tomley F."/>
            <person name="Blake D.P."/>
            <person name="Joachim A."/>
        </authorList>
    </citation>
    <scope>NUCLEOTIDE SEQUENCE [LARGE SCALE GENOMIC DNA]</scope>
    <source>
        <strain evidence="2 3">Wien I</strain>
    </source>
</reference>
<dbReference type="Proteomes" id="UP000221165">
    <property type="component" value="Unassembled WGS sequence"/>
</dbReference>
<protein>
    <recommendedName>
        <fullName evidence="4">Secreted protein</fullName>
    </recommendedName>
</protein>
<feature type="signal peptide" evidence="1">
    <location>
        <begin position="1"/>
        <end position="19"/>
    </location>
</feature>
<name>A0A2C6KIA8_9APIC</name>
<sequence length="73" mass="7938">MYVCTVSVCLSVWALKSLGISFQNFQLLPKSPLSSFSLLLCVSSMRACMHACMVSIFSAGAHACTARPIFDCR</sequence>
<gene>
    <name evidence="2" type="ORF">CSUI_010113</name>
</gene>
<keyword evidence="3" id="KW-1185">Reference proteome</keyword>
<organism evidence="2 3">
    <name type="scientific">Cystoisospora suis</name>
    <dbReference type="NCBI Taxonomy" id="483139"/>
    <lineage>
        <taxon>Eukaryota</taxon>
        <taxon>Sar</taxon>
        <taxon>Alveolata</taxon>
        <taxon>Apicomplexa</taxon>
        <taxon>Conoidasida</taxon>
        <taxon>Coccidia</taxon>
        <taxon>Eucoccidiorida</taxon>
        <taxon>Eimeriorina</taxon>
        <taxon>Sarcocystidae</taxon>
        <taxon>Cystoisospora</taxon>
    </lineage>
</organism>
<comment type="caution">
    <text evidence="2">The sequence shown here is derived from an EMBL/GenBank/DDBJ whole genome shotgun (WGS) entry which is preliminary data.</text>
</comment>
<feature type="chain" id="PRO_5013287943" description="Secreted protein" evidence="1">
    <location>
        <begin position="20"/>
        <end position="73"/>
    </location>
</feature>
<dbReference type="VEuPathDB" id="ToxoDB:CSUI_010113"/>
<evidence type="ECO:0000313" key="3">
    <source>
        <dbReference type="Proteomes" id="UP000221165"/>
    </source>
</evidence>
<keyword evidence="1" id="KW-0732">Signal</keyword>
<dbReference type="AlphaFoldDB" id="A0A2C6KIA8"/>